<accession>A0A6V8KWW2</accession>
<reference evidence="1 2" key="2">
    <citation type="submission" date="2020-03" db="EMBL/GenBank/DDBJ databases">
        <authorList>
            <person name="Ichikawa N."/>
            <person name="Kimura A."/>
            <person name="Kitahashi Y."/>
            <person name="Uohara A."/>
        </authorList>
    </citation>
    <scope>NUCLEOTIDE SEQUENCE [LARGE SCALE GENOMIC DNA]</scope>
    <source>
        <strain evidence="1 2">NBRC 108639</strain>
    </source>
</reference>
<evidence type="ECO:0000313" key="2">
    <source>
        <dbReference type="Proteomes" id="UP000482800"/>
    </source>
</evidence>
<dbReference type="AlphaFoldDB" id="A0A6V8KWW2"/>
<dbReference type="EMBL" id="BLPF01000004">
    <property type="protein sequence ID" value="GFJ85085.1"/>
    <property type="molecule type" value="Genomic_DNA"/>
</dbReference>
<sequence>MNKSDGMAAVSRTVRIGSEFRYTAEVETPAVFQVEPSRAGPATVVIGRGRDAVDVAMVTTYGGPLLQSMRVWAEEAA</sequence>
<dbReference type="Proteomes" id="UP000482800">
    <property type="component" value="Unassembled WGS sequence"/>
</dbReference>
<gene>
    <name evidence="1" type="ORF">Phou_092650</name>
</gene>
<keyword evidence="2" id="KW-1185">Reference proteome</keyword>
<evidence type="ECO:0000313" key="1">
    <source>
        <dbReference type="EMBL" id="GFJ85085.1"/>
    </source>
</evidence>
<proteinExistence type="predicted"/>
<organism evidence="1 2">
    <name type="scientific">Phytohabitans houttuyneae</name>
    <dbReference type="NCBI Taxonomy" id="1076126"/>
    <lineage>
        <taxon>Bacteria</taxon>
        <taxon>Bacillati</taxon>
        <taxon>Actinomycetota</taxon>
        <taxon>Actinomycetes</taxon>
        <taxon>Micromonosporales</taxon>
        <taxon>Micromonosporaceae</taxon>
    </lineage>
</organism>
<comment type="caution">
    <text evidence="1">The sequence shown here is derived from an EMBL/GenBank/DDBJ whole genome shotgun (WGS) entry which is preliminary data.</text>
</comment>
<protein>
    <submittedName>
        <fullName evidence="1">Uncharacterized protein</fullName>
    </submittedName>
</protein>
<name>A0A6V8KWW2_9ACTN</name>
<reference evidence="1 2" key="1">
    <citation type="submission" date="2020-03" db="EMBL/GenBank/DDBJ databases">
        <title>Whole genome shotgun sequence of Phytohabitans houttuyneae NBRC 108639.</title>
        <authorList>
            <person name="Komaki H."/>
            <person name="Tamura T."/>
        </authorList>
    </citation>
    <scope>NUCLEOTIDE SEQUENCE [LARGE SCALE GENOMIC DNA]</scope>
    <source>
        <strain evidence="1 2">NBRC 108639</strain>
    </source>
</reference>